<dbReference type="PANTHER" id="PTHR11945">
    <property type="entry name" value="MADS BOX PROTEIN"/>
    <property type="match status" value="1"/>
</dbReference>
<dbReference type="InterPro" id="IPR002100">
    <property type="entry name" value="TF_MADSbox"/>
</dbReference>
<protein>
    <recommendedName>
        <fullName evidence="6">MADS-box domain-containing protein</fullName>
    </recommendedName>
</protein>
<name>A0ABR0U479_REHGL</name>
<evidence type="ECO:0000256" key="1">
    <source>
        <dbReference type="ARBA" id="ARBA00004123"/>
    </source>
</evidence>
<gene>
    <name evidence="7" type="ORF">DH2020_049151</name>
</gene>
<evidence type="ECO:0000256" key="4">
    <source>
        <dbReference type="ARBA" id="ARBA00023163"/>
    </source>
</evidence>
<evidence type="ECO:0000256" key="3">
    <source>
        <dbReference type="ARBA" id="ARBA00023125"/>
    </source>
</evidence>
<keyword evidence="3" id="KW-0238">DNA-binding</keyword>
<evidence type="ECO:0000256" key="5">
    <source>
        <dbReference type="ARBA" id="ARBA00023242"/>
    </source>
</evidence>
<dbReference type="EMBL" id="JABTTQ020003473">
    <property type="protein sequence ID" value="KAK6117106.1"/>
    <property type="molecule type" value="Genomic_DNA"/>
</dbReference>
<dbReference type="PROSITE" id="PS50066">
    <property type="entry name" value="MADS_BOX_2"/>
    <property type="match status" value="1"/>
</dbReference>
<evidence type="ECO:0000313" key="7">
    <source>
        <dbReference type="EMBL" id="KAK6117106.1"/>
    </source>
</evidence>
<comment type="subcellular location">
    <subcellularLocation>
        <location evidence="1">Nucleus</location>
    </subcellularLocation>
</comment>
<dbReference type="SMART" id="SM00432">
    <property type="entry name" value="MADS"/>
    <property type="match status" value="1"/>
</dbReference>
<evidence type="ECO:0000313" key="8">
    <source>
        <dbReference type="Proteomes" id="UP001318860"/>
    </source>
</evidence>
<dbReference type="InterPro" id="IPR036879">
    <property type="entry name" value="TF_MADSbox_sf"/>
</dbReference>
<keyword evidence="5" id="KW-0539">Nucleus</keyword>
<dbReference type="PRINTS" id="PR00404">
    <property type="entry name" value="MADSDOMAIN"/>
</dbReference>
<dbReference type="CDD" id="cd00266">
    <property type="entry name" value="MADS_SRF_like"/>
    <property type="match status" value="1"/>
</dbReference>
<keyword evidence="8" id="KW-1185">Reference proteome</keyword>
<dbReference type="InterPro" id="IPR033897">
    <property type="entry name" value="SRF-like_MADS-box"/>
</dbReference>
<dbReference type="Proteomes" id="UP001318860">
    <property type="component" value="Unassembled WGS sequence"/>
</dbReference>
<dbReference type="PANTHER" id="PTHR11945:SF176">
    <property type="entry name" value="MADS-BOX TRANSCRIPTION FACTOR FAMILY PROTEIN"/>
    <property type="match status" value="1"/>
</dbReference>
<dbReference type="Pfam" id="PF00319">
    <property type="entry name" value="SRF-TF"/>
    <property type="match status" value="1"/>
</dbReference>
<feature type="domain" description="MADS-box" evidence="6">
    <location>
        <begin position="25"/>
        <end position="75"/>
    </location>
</feature>
<proteinExistence type="predicted"/>
<accession>A0ABR0U479</accession>
<evidence type="ECO:0000256" key="2">
    <source>
        <dbReference type="ARBA" id="ARBA00023015"/>
    </source>
</evidence>
<sequence length="343" mass="39759">MKGGFLGLFSGLDFGEERFSIISDMGRAKLNMELISKEKSRNITFKKRKEGLIRKMHEFTTLCDVSACMIIYGPKQEKGNNFTEPEIWPQNIDEVRRIIDIYKAKNKDSGNKTFGLFDFFHDRRRKIEEELAKLKKKNMESKYPTWLEFMNFMSEIRLREFAAGLSNKAEYVKSRIELLRRNKQGLIDHHLDMNNLMDFSAHHVVINQQAAIHYPTTTIDHHHHQNSMMMLLMNDHHNINDHCVQFGGAASSSSGNIQCASYKRQFFYESMAGRAVVDPNMMSQSPKPLARYYGPTVPVPTPYMQMMPVPVPVPTNNNYDGGDGQDDIGNQFQMNYNRARYYE</sequence>
<reference evidence="7 8" key="1">
    <citation type="journal article" date="2021" name="Comput. Struct. Biotechnol. J.">
        <title>De novo genome assembly of the potent medicinal plant Rehmannia glutinosa using nanopore technology.</title>
        <authorList>
            <person name="Ma L."/>
            <person name="Dong C."/>
            <person name="Song C."/>
            <person name="Wang X."/>
            <person name="Zheng X."/>
            <person name="Niu Y."/>
            <person name="Chen S."/>
            <person name="Feng W."/>
        </authorList>
    </citation>
    <scope>NUCLEOTIDE SEQUENCE [LARGE SCALE GENOMIC DNA]</scope>
    <source>
        <strain evidence="7">DH-2019</strain>
    </source>
</reference>
<keyword evidence="4" id="KW-0804">Transcription</keyword>
<organism evidence="7 8">
    <name type="scientific">Rehmannia glutinosa</name>
    <name type="common">Chinese foxglove</name>
    <dbReference type="NCBI Taxonomy" id="99300"/>
    <lineage>
        <taxon>Eukaryota</taxon>
        <taxon>Viridiplantae</taxon>
        <taxon>Streptophyta</taxon>
        <taxon>Embryophyta</taxon>
        <taxon>Tracheophyta</taxon>
        <taxon>Spermatophyta</taxon>
        <taxon>Magnoliopsida</taxon>
        <taxon>eudicotyledons</taxon>
        <taxon>Gunneridae</taxon>
        <taxon>Pentapetalae</taxon>
        <taxon>asterids</taxon>
        <taxon>lamiids</taxon>
        <taxon>Lamiales</taxon>
        <taxon>Orobanchaceae</taxon>
        <taxon>Rehmannieae</taxon>
        <taxon>Rehmannia</taxon>
    </lineage>
</organism>
<evidence type="ECO:0000259" key="6">
    <source>
        <dbReference type="PROSITE" id="PS50066"/>
    </source>
</evidence>
<dbReference type="SUPFAM" id="SSF55455">
    <property type="entry name" value="SRF-like"/>
    <property type="match status" value="1"/>
</dbReference>
<dbReference type="Gene3D" id="3.40.1810.10">
    <property type="entry name" value="Transcription factor, MADS-box"/>
    <property type="match status" value="1"/>
</dbReference>
<keyword evidence="2" id="KW-0805">Transcription regulation</keyword>
<comment type="caution">
    <text evidence="7">The sequence shown here is derived from an EMBL/GenBank/DDBJ whole genome shotgun (WGS) entry which is preliminary data.</text>
</comment>